<evidence type="ECO:0000313" key="2">
    <source>
        <dbReference type="EMBL" id="MBA2225872.1"/>
    </source>
</evidence>
<accession>A0A7V8VD75</accession>
<comment type="caution">
    <text evidence="2">The sequence shown here is derived from an EMBL/GenBank/DDBJ whole genome shotgun (WGS) entry which is preliminary data.</text>
</comment>
<keyword evidence="3" id="KW-1185">Reference proteome</keyword>
<sequence length="743" mass="81203">MSAIMRGRCPSCQAVLRIPSHWLTQTLRCRNCGAVVRPRGVSTSPISGHEVNHGQKMSSSTSTAIPASAWLATSPGGTNGLPGPVVAPGTSTGYVLPAAVPPATAPAGMAHGGGYVSPAMGQTLPPPGPAIQPPSRYRGPRSVGQRITPVLVFLLAVALLGCGLYYFRNYLQQATSYAGNRSKDAESPKVLDKGKESGDTLARGVAAASFPRRLLFLSIDNYMFLNPLTSAPPGQGDRVRSLANRWAFEWRIPMDKENHQVFVLSDTLPERLLPVKSVLIGTYESFFQSCRAQDRVVIYFSGHAQFRDGAAYLAPMEADPDDPASFIPLADFYDKLRQCRATQKVVIWDVCRYNPERGIIRPGSEPMSQELFTALQASPPGVEVIITCQPGENALEFSSVTLSGGPRTTTYAGSAFLIAARIAAERKKGVVTPPHPDDPLPVSEWVAEVQQRLQEVLEAVHMDRKQTLQVHGARPAQLVASNSQESPAAAVVIPSPPKTASPAEVASITSEFQLPPLKDDLGQDNIANFPFDPQLLAAYRDTTTIQEVMANKERYRLRAAVLQAFDEIRDIWKGNPAGGGTGQLPDVIKAPITDELKKEIFAGLDFYALGIARLELIDTTLDSLESLRDGETKRWQAHYDYARAAVKTRLAFLNEYNKVMGLVRTNTLPNLDPKLGQNQYKLASSNRMRSGKEVERMVQQAREIYARIITEHRGTPWAIQAKREKNLSLGLMWQPSSDKKADE</sequence>
<dbReference type="Proteomes" id="UP000542342">
    <property type="component" value="Unassembled WGS sequence"/>
</dbReference>
<keyword evidence="1" id="KW-1133">Transmembrane helix</keyword>
<dbReference type="AlphaFoldDB" id="A0A7V8VD75"/>
<keyword evidence="1" id="KW-0812">Transmembrane</keyword>
<dbReference type="Gene3D" id="3.40.50.1460">
    <property type="match status" value="1"/>
</dbReference>
<evidence type="ECO:0008006" key="4">
    <source>
        <dbReference type="Google" id="ProtNLM"/>
    </source>
</evidence>
<dbReference type="EMBL" id="JACEFB010000003">
    <property type="protein sequence ID" value="MBA2225872.1"/>
    <property type="molecule type" value="Genomic_DNA"/>
</dbReference>
<feature type="transmembrane region" description="Helical" evidence="1">
    <location>
        <begin position="147"/>
        <end position="167"/>
    </location>
</feature>
<evidence type="ECO:0000256" key="1">
    <source>
        <dbReference type="SAM" id="Phobius"/>
    </source>
</evidence>
<gene>
    <name evidence="2" type="ORF">H0921_06805</name>
</gene>
<organism evidence="2 3">
    <name type="scientific">Thermogemmata fonticola</name>
    <dbReference type="NCBI Taxonomy" id="2755323"/>
    <lineage>
        <taxon>Bacteria</taxon>
        <taxon>Pseudomonadati</taxon>
        <taxon>Planctomycetota</taxon>
        <taxon>Planctomycetia</taxon>
        <taxon>Gemmatales</taxon>
        <taxon>Gemmataceae</taxon>
        <taxon>Thermogemmata</taxon>
    </lineage>
</organism>
<protein>
    <recommendedName>
        <fullName evidence="4">Caspase family protein</fullName>
    </recommendedName>
</protein>
<name>A0A7V8VD75_9BACT</name>
<dbReference type="RefSeq" id="WP_194537305.1">
    <property type="nucleotide sequence ID" value="NZ_JACEFB010000003.1"/>
</dbReference>
<reference evidence="2 3" key="1">
    <citation type="submission" date="2020-07" db="EMBL/GenBank/DDBJ databases">
        <title>Thermogemmata thermophila gen. nov., sp. nov., a novel moderate thermophilic planctomycete from a Kamchatka hot spring.</title>
        <authorList>
            <person name="Elcheninov A.G."/>
            <person name="Podosokorskaya O.A."/>
            <person name="Kovaleva O.L."/>
            <person name="Novikov A."/>
            <person name="Bonch-Osmolovskaya E.A."/>
            <person name="Toshchakov S.V."/>
            <person name="Kublanov I.V."/>
        </authorList>
    </citation>
    <scope>NUCLEOTIDE SEQUENCE [LARGE SCALE GENOMIC DNA]</scope>
    <source>
        <strain evidence="2 3">2918</strain>
    </source>
</reference>
<keyword evidence="1" id="KW-0472">Membrane</keyword>
<evidence type="ECO:0000313" key="3">
    <source>
        <dbReference type="Proteomes" id="UP000542342"/>
    </source>
</evidence>
<proteinExistence type="predicted"/>